<organism evidence="2">
    <name type="scientific">Phallusia mammillata</name>
    <dbReference type="NCBI Taxonomy" id="59560"/>
    <lineage>
        <taxon>Eukaryota</taxon>
        <taxon>Metazoa</taxon>
        <taxon>Chordata</taxon>
        <taxon>Tunicata</taxon>
        <taxon>Ascidiacea</taxon>
        <taxon>Phlebobranchia</taxon>
        <taxon>Ascidiidae</taxon>
        <taxon>Phallusia</taxon>
    </lineage>
</organism>
<evidence type="ECO:0000256" key="1">
    <source>
        <dbReference type="SAM" id="MobiDB-lite"/>
    </source>
</evidence>
<gene>
    <name evidence="2" type="primary">LOC108949781-001</name>
</gene>
<feature type="region of interest" description="Disordered" evidence="1">
    <location>
        <begin position="92"/>
        <end position="125"/>
    </location>
</feature>
<sequence length="125" mass="14097">MCQIKDFKAVARNVERKTLRATVRAYVRTIMRKELAMKYSWSGLGPGRKATKRAYRDSKAYAIMITCLSYTCHKNASTEDIISEVKTVFSQVPDWDGGRNKRNLPADSSDSSFSSESTLPMSDSE</sequence>
<protein>
    <submittedName>
        <fullName evidence="2">Uncharacterized protein LOC108949781</fullName>
    </submittedName>
</protein>
<proteinExistence type="evidence at transcript level"/>
<accession>A0A6F9DIG8</accession>
<dbReference type="EMBL" id="LR787402">
    <property type="protein sequence ID" value="CAB3263264.1"/>
    <property type="molecule type" value="mRNA"/>
</dbReference>
<name>A0A6F9DIG8_9ASCI</name>
<dbReference type="AlphaFoldDB" id="A0A6F9DIG8"/>
<evidence type="ECO:0000313" key="2">
    <source>
        <dbReference type="EMBL" id="CAB3263264.1"/>
    </source>
</evidence>
<feature type="compositionally biased region" description="Low complexity" evidence="1">
    <location>
        <begin position="107"/>
        <end position="117"/>
    </location>
</feature>
<reference evidence="2" key="1">
    <citation type="submission" date="2020-04" db="EMBL/GenBank/DDBJ databases">
        <authorList>
            <person name="Neveu A P."/>
        </authorList>
    </citation>
    <scope>NUCLEOTIDE SEQUENCE</scope>
    <source>
        <tissue evidence="2">Whole embryo</tissue>
    </source>
</reference>